<dbReference type="Gene3D" id="1.10.287.210">
    <property type="match status" value="1"/>
</dbReference>
<reference evidence="15 16" key="1">
    <citation type="submission" date="2014-04" db="EMBL/GenBank/DDBJ databases">
        <title>Genome evolution of avian class.</title>
        <authorList>
            <person name="Zhang G."/>
            <person name="Li C."/>
        </authorList>
    </citation>
    <scope>NUCLEOTIDE SEQUENCE [LARGE SCALE GENOMIC DNA]</scope>
    <source>
        <strain evidence="15">BGI_N310</strain>
    </source>
</reference>
<evidence type="ECO:0000256" key="7">
    <source>
        <dbReference type="ARBA" id="ARBA00022870"/>
    </source>
</evidence>
<keyword evidence="6 14" id="KW-0812">Transmembrane</keyword>
<evidence type="ECO:0000256" key="8">
    <source>
        <dbReference type="ARBA" id="ARBA00022989"/>
    </source>
</evidence>
<keyword evidence="13" id="KW-0449">Lipoprotein</keyword>
<evidence type="ECO:0000256" key="9">
    <source>
        <dbReference type="ARBA" id="ARBA00023136"/>
    </source>
</evidence>
<evidence type="ECO:0000256" key="11">
    <source>
        <dbReference type="ARBA" id="ARBA00023157"/>
    </source>
</evidence>
<name>A0A091NGX4_9PASS</name>
<keyword evidence="8 14" id="KW-1133">Transmembrane helix</keyword>
<keyword evidence="7" id="KW-1043">Host membrane</keyword>
<protein>
    <submittedName>
        <fullName evidence="15">Uncharacterized protein</fullName>
    </submittedName>
</protein>
<evidence type="ECO:0000313" key="15">
    <source>
        <dbReference type="EMBL" id="KFP77859.1"/>
    </source>
</evidence>
<evidence type="ECO:0000256" key="2">
    <source>
        <dbReference type="ARBA" id="ARBA00004531"/>
    </source>
</evidence>
<evidence type="ECO:0000256" key="10">
    <source>
        <dbReference type="ARBA" id="ARBA00023139"/>
    </source>
</evidence>
<keyword evidence="10" id="KW-0564">Palmitate</keyword>
<dbReference type="EMBL" id="KK832827">
    <property type="protein sequence ID" value="KFP77859.1"/>
    <property type="molecule type" value="Genomic_DNA"/>
</dbReference>
<dbReference type="Proteomes" id="UP000053537">
    <property type="component" value="Unassembled WGS sequence"/>
</dbReference>
<dbReference type="PANTHER" id="PTHR10424:SF81">
    <property type="entry name" value="ERVV2 PROTEIN"/>
    <property type="match status" value="1"/>
</dbReference>
<evidence type="ECO:0000313" key="16">
    <source>
        <dbReference type="Proteomes" id="UP000053537"/>
    </source>
</evidence>
<evidence type="ECO:0000256" key="6">
    <source>
        <dbReference type="ARBA" id="ARBA00022692"/>
    </source>
</evidence>
<dbReference type="InterPro" id="IPR018154">
    <property type="entry name" value="TLV/ENV_coat_polyprotein"/>
</dbReference>
<evidence type="ECO:0000256" key="1">
    <source>
        <dbReference type="ARBA" id="ARBA00004402"/>
    </source>
</evidence>
<feature type="non-terminal residue" evidence="15">
    <location>
        <position position="1"/>
    </location>
</feature>
<sequence>IDSTCDDKVNLFNRAEQISASLFLPGLAAGHALFQLEKLQCWVAKQANVTSEVLSLLAADVDTIRHATLQNRAAIDFLLLAQGHGCEELEGMCCMDLKNRSESIHRKIQTLTQHVQVLKQDDGFFGINFASWGITGWLKHLLQVGLMVLIMFCMLML</sequence>
<evidence type="ECO:0000256" key="13">
    <source>
        <dbReference type="ARBA" id="ARBA00023288"/>
    </source>
</evidence>
<keyword evidence="11" id="KW-1015">Disulfide bond</keyword>
<keyword evidence="9 14" id="KW-0472">Membrane</keyword>
<keyword evidence="12" id="KW-0325">Glycoprotein</keyword>
<evidence type="ECO:0000256" key="4">
    <source>
        <dbReference type="ARBA" id="ARBA00022511"/>
    </source>
</evidence>
<proteinExistence type="predicted"/>
<keyword evidence="4" id="KW-1032">Host cell membrane</keyword>
<dbReference type="PANTHER" id="PTHR10424">
    <property type="entry name" value="VIRAL ENVELOPE PROTEIN"/>
    <property type="match status" value="1"/>
</dbReference>
<dbReference type="SUPFAM" id="SSF58069">
    <property type="entry name" value="Virus ectodomain"/>
    <property type="match status" value="1"/>
</dbReference>
<evidence type="ECO:0000256" key="12">
    <source>
        <dbReference type="ARBA" id="ARBA00023180"/>
    </source>
</evidence>
<evidence type="ECO:0000256" key="14">
    <source>
        <dbReference type="SAM" id="Phobius"/>
    </source>
</evidence>
<comment type="subcellular location">
    <subcellularLocation>
        <location evidence="1">Host cell membrane</location>
        <topology evidence="1">Single-pass type I membrane protein</topology>
    </subcellularLocation>
    <subcellularLocation>
        <location evidence="2">Host endomembrane system</location>
        <topology evidence="2">Peripheral membrane protein</topology>
    </subcellularLocation>
    <subcellularLocation>
        <location evidence="3">Virion membrane</location>
        <topology evidence="3">Single-pass type I membrane protein</topology>
    </subcellularLocation>
</comment>
<feature type="transmembrane region" description="Helical" evidence="14">
    <location>
        <begin position="137"/>
        <end position="156"/>
    </location>
</feature>
<dbReference type="Pfam" id="PF00429">
    <property type="entry name" value="TLV_coat"/>
    <property type="match status" value="1"/>
</dbReference>
<accession>A0A091NGX4</accession>
<dbReference type="AlphaFoldDB" id="A0A091NGX4"/>
<keyword evidence="16" id="KW-1185">Reference proteome</keyword>
<feature type="non-terminal residue" evidence="15">
    <location>
        <position position="157"/>
    </location>
</feature>
<evidence type="ECO:0000256" key="3">
    <source>
        <dbReference type="ARBA" id="ARBA00004563"/>
    </source>
</evidence>
<keyword evidence="5" id="KW-0945">Host-virus interaction</keyword>
<gene>
    <name evidence="15" type="ORF">N310_14023</name>
</gene>
<organism evidence="15 16">
    <name type="scientific">Acanthisitta chloris</name>
    <name type="common">rifleman</name>
    <dbReference type="NCBI Taxonomy" id="57068"/>
    <lineage>
        <taxon>Eukaryota</taxon>
        <taxon>Metazoa</taxon>
        <taxon>Chordata</taxon>
        <taxon>Craniata</taxon>
        <taxon>Vertebrata</taxon>
        <taxon>Euteleostomi</taxon>
        <taxon>Archelosauria</taxon>
        <taxon>Archosauria</taxon>
        <taxon>Dinosauria</taxon>
        <taxon>Saurischia</taxon>
        <taxon>Theropoda</taxon>
        <taxon>Coelurosauria</taxon>
        <taxon>Aves</taxon>
        <taxon>Neognathae</taxon>
        <taxon>Neoaves</taxon>
        <taxon>Telluraves</taxon>
        <taxon>Australaves</taxon>
        <taxon>Passeriformes</taxon>
        <taxon>Acanthisittidae</taxon>
        <taxon>Acanthisitta</taxon>
    </lineage>
</organism>
<evidence type="ECO:0000256" key="5">
    <source>
        <dbReference type="ARBA" id="ARBA00022581"/>
    </source>
</evidence>